<gene>
    <name evidence="2" type="ORF">ROSMUCSMR3_01038</name>
</gene>
<dbReference type="AlphaFoldDB" id="A0A1V0RL72"/>
<feature type="compositionally biased region" description="Acidic residues" evidence="1">
    <location>
        <begin position="130"/>
        <end position="142"/>
    </location>
</feature>
<dbReference type="EMBL" id="CP020474">
    <property type="protein sequence ID" value="ARE82533.1"/>
    <property type="molecule type" value="Genomic_DNA"/>
</dbReference>
<feature type="compositionally biased region" description="Pro residues" evidence="1">
    <location>
        <begin position="72"/>
        <end position="105"/>
    </location>
</feature>
<evidence type="ECO:0000313" key="2">
    <source>
        <dbReference type="EMBL" id="ARE82533.1"/>
    </source>
</evidence>
<name>A0A1V0RL72_9RHOB</name>
<dbReference type="RefSeq" id="WP_008280528.1">
    <property type="nucleotide sequence ID" value="NZ_CP020474.1"/>
</dbReference>
<dbReference type="KEGG" id="rmm:ROSMUCSMR3_01038"/>
<feature type="region of interest" description="Disordered" evidence="1">
    <location>
        <begin position="67"/>
        <end position="110"/>
    </location>
</feature>
<evidence type="ECO:0000256" key="1">
    <source>
        <dbReference type="SAM" id="MobiDB-lite"/>
    </source>
</evidence>
<evidence type="ECO:0000313" key="3">
    <source>
        <dbReference type="Proteomes" id="UP000192273"/>
    </source>
</evidence>
<protein>
    <submittedName>
        <fullName evidence="2">Uncharacterized protein</fullName>
    </submittedName>
</protein>
<feature type="region of interest" description="Disordered" evidence="1">
    <location>
        <begin position="123"/>
        <end position="142"/>
    </location>
</feature>
<keyword evidence="3" id="KW-1185">Reference proteome</keyword>
<proteinExistence type="predicted"/>
<accession>A0A1V0RL72</accession>
<organism evidence="2 3">
    <name type="scientific">Roseovarius mucosus</name>
    <dbReference type="NCBI Taxonomy" id="215743"/>
    <lineage>
        <taxon>Bacteria</taxon>
        <taxon>Pseudomonadati</taxon>
        <taxon>Pseudomonadota</taxon>
        <taxon>Alphaproteobacteria</taxon>
        <taxon>Rhodobacterales</taxon>
        <taxon>Roseobacteraceae</taxon>
        <taxon>Roseovarius</taxon>
    </lineage>
</organism>
<reference evidence="2 3" key="1">
    <citation type="submission" date="2017-03" db="EMBL/GenBank/DDBJ databases">
        <title>Genome Sequence of Roseovarius mucosus strain SMR3 Isolated from a culture of the Diatom Skeletonema marinoi.</title>
        <authorList>
            <person name="Topel M."/>
            <person name="Pinder M."/>
            <person name="Johansson O.N."/>
            <person name="Kourtchenko O."/>
            <person name="Godhe A."/>
            <person name="Clarke A.K."/>
        </authorList>
    </citation>
    <scope>NUCLEOTIDE SEQUENCE [LARGE SCALE GENOMIC DNA]</scope>
    <source>
        <strain evidence="2 3">SMR3</strain>
    </source>
</reference>
<dbReference type="Proteomes" id="UP000192273">
    <property type="component" value="Chromosome"/>
</dbReference>
<sequence>MSETAARPAMRKSLTLPRSFSRVLGRLLILPATESLPLANNVYAQTSNPVQRALAMRLRLRLLQEALDAPHKPVPPVKAEPEPLPPPMPEPMPEPEPEPAPPPKPAKTAKLVSLDLAGGALSMMMSELGSGEDAEDDFFGDD</sequence>